<evidence type="ECO:0000256" key="2">
    <source>
        <dbReference type="ARBA" id="ARBA00022723"/>
    </source>
</evidence>
<dbReference type="Gene3D" id="3.60.15.10">
    <property type="entry name" value="Ribonuclease Z/Hydroxyacylglutathione hydrolase-like"/>
    <property type="match status" value="1"/>
</dbReference>
<dbReference type="GO" id="GO:0016787">
    <property type="term" value="F:hydrolase activity"/>
    <property type="evidence" value="ECO:0007669"/>
    <property type="project" value="UniProtKB-KW"/>
</dbReference>
<dbReference type="GO" id="GO:0046872">
    <property type="term" value="F:metal ion binding"/>
    <property type="evidence" value="ECO:0007669"/>
    <property type="project" value="UniProtKB-KW"/>
</dbReference>
<reference evidence="6 7" key="1">
    <citation type="journal article" date="2011" name="J. Bacteriol.">
        <title>Genome sequence of Salinisphaera shabanensis, a gammaproteobacterium from the harsh, variable environment of the brine-seawater interface of the Shaban Deep in the Red Sea.</title>
        <authorList>
            <person name="Antunes A."/>
            <person name="Alam I."/>
            <person name="Bajic V.B."/>
            <person name="Stingl U."/>
        </authorList>
    </citation>
    <scope>NUCLEOTIDE SEQUENCE [LARGE SCALE GENOMIC DNA]</scope>
    <source>
        <strain evidence="6 7">E1L3A</strain>
    </source>
</reference>
<dbReference type="Pfam" id="PF00753">
    <property type="entry name" value="Lactamase_B"/>
    <property type="match status" value="1"/>
</dbReference>
<feature type="domain" description="Metallo-beta-lactamase" evidence="5">
    <location>
        <begin position="22"/>
        <end position="252"/>
    </location>
</feature>
<keyword evidence="3 6" id="KW-0378">Hydrolase</keyword>
<gene>
    <name evidence="6" type="primary">blaB2</name>
    <name evidence="6" type="ORF">SSPSH_002266</name>
</gene>
<proteinExistence type="inferred from homology"/>
<sequence length="266" mass="29594">MHPIAGPLLEHRSQLADYRGLVCHCLLIESEAGLILVDTGLGLADVTEGRSRLGAMFSHVVRPAMRREETARHQIEALGFSANDVRHIVLTHLDVDHAGGIGDFPQAHVHVLASEYAAARARRHIKERDRYRPAQWAHSDDWTRYEATGERWHGFDAVRAVVDSDSDILLVPITGHTRGHAAIAVRAPAGWLLHAGDAYFHRDEMADRPCCPLGLKVFENLMAVDNRDRRRNQARLRELALGASDVSVFCSHDPVEFAHARGRTLG</sequence>
<protein>
    <submittedName>
        <fullName evidence="6">Metallo-beta-lactamase protein</fullName>
        <ecNumber evidence="6">3.1.-.-</ecNumber>
    </submittedName>
</protein>
<name>U2FX13_9GAMM</name>
<keyword evidence="7" id="KW-1185">Reference proteome</keyword>
<dbReference type="PANTHER" id="PTHR42978">
    <property type="entry name" value="QUORUM-QUENCHING LACTONASE YTNP-RELATED-RELATED"/>
    <property type="match status" value="1"/>
</dbReference>
<comment type="caution">
    <text evidence="6">The sequence shown here is derived from an EMBL/GenBank/DDBJ whole genome shotgun (WGS) entry which is preliminary data.</text>
</comment>
<evidence type="ECO:0000313" key="7">
    <source>
        <dbReference type="Proteomes" id="UP000006242"/>
    </source>
</evidence>
<dbReference type="InterPro" id="IPR001279">
    <property type="entry name" value="Metallo-B-lactamas"/>
</dbReference>
<dbReference type="EC" id="3.1.-.-" evidence="6"/>
<evidence type="ECO:0000256" key="3">
    <source>
        <dbReference type="ARBA" id="ARBA00022801"/>
    </source>
</evidence>
<dbReference type="STRING" id="1033802.SSPSH_002266"/>
<dbReference type="CDD" id="cd07742">
    <property type="entry name" value="metallo-hydrolase-like_MBL-fold"/>
    <property type="match status" value="1"/>
</dbReference>
<evidence type="ECO:0000259" key="5">
    <source>
        <dbReference type="SMART" id="SM00849"/>
    </source>
</evidence>
<dbReference type="InterPro" id="IPR036866">
    <property type="entry name" value="RibonucZ/Hydroxyglut_hydro"/>
</dbReference>
<dbReference type="PANTHER" id="PTHR42978:SF3">
    <property type="entry name" value="BLR3078 PROTEIN"/>
    <property type="match status" value="1"/>
</dbReference>
<evidence type="ECO:0000256" key="1">
    <source>
        <dbReference type="ARBA" id="ARBA00007749"/>
    </source>
</evidence>
<dbReference type="Proteomes" id="UP000006242">
    <property type="component" value="Unassembled WGS sequence"/>
</dbReference>
<accession>U2FX13</accession>
<evidence type="ECO:0000313" key="6">
    <source>
        <dbReference type="EMBL" id="ERJ18773.1"/>
    </source>
</evidence>
<dbReference type="eggNOG" id="COG0491">
    <property type="taxonomic scope" value="Bacteria"/>
</dbReference>
<dbReference type="AlphaFoldDB" id="U2FX13"/>
<dbReference type="EMBL" id="AFNV02000015">
    <property type="protein sequence ID" value="ERJ18773.1"/>
    <property type="molecule type" value="Genomic_DNA"/>
</dbReference>
<dbReference type="SMART" id="SM00849">
    <property type="entry name" value="Lactamase_B"/>
    <property type="match status" value="1"/>
</dbReference>
<organism evidence="6 7">
    <name type="scientific">Salinisphaera shabanensis E1L3A</name>
    <dbReference type="NCBI Taxonomy" id="1033802"/>
    <lineage>
        <taxon>Bacteria</taxon>
        <taxon>Pseudomonadati</taxon>
        <taxon>Pseudomonadota</taxon>
        <taxon>Gammaproteobacteria</taxon>
        <taxon>Salinisphaerales</taxon>
        <taxon>Salinisphaeraceae</taxon>
        <taxon>Salinisphaera</taxon>
    </lineage>
</organism>
<reference evidence="6 7" key="2">
    <citation type="journal article" date="2013" name="PLoS ONE">
        <title>INDIGO - INtegrated Data Warehouse of MIcrobial GenOmes with Examples from the Red Sea Extremophiles.</title>
        <authorList>
            <person name="Alam I."/>
            <person name="Antunes A."/>
            <person name="Kamau A.A."/>
            <person name="Ba Alawi W."/>
            <person name="Kalkatawi M."/>
            <person name="Stingl U."/>
            <person name="Bajic V.B."/>
        </authorList>
    </citation>
    <scope>NUCLEOTIDE SEQUENCE [LARGE SCALE GENOMIC DNA]</scope>
    <source>
        <strain evidence="6 7">E1L3A</strain>
    </source>
</reference>
<keyword evidence="4" id="KW-0862">Zinc</keyword>
<keyword evidence="2" id="KW-0479">Metal-binding</keyword>
<comment type="similarity">
    <text evidence="1">Belongs to the metallo-beta-lactamase superfamily.</text>
</comment>
<dbReference type="SUPFAM" id="SSF56281">
    <property type="entry name" value="Metallo-hydrolase/oxidoreductase"/>
    <property type="match status" value="1"/>
</dbReference>
<dbReference type="InterPro" id="IPR051013">
    <property type="entry name" value="MBL_superfamily_lactonases"/>
</dbReference>
<evidence type="ECO:0000256" key="4">
    <source>
        <dbReference type="ARBA" id="ARBA00022833"/>
    </source>
</evidence>